<evidence type="ECO:0000256" key="10">
    <source>
        <dbReference type="ARBA" id="ARBA00023277"/>
    </source>
</evidence>
<feature type="compositionally biased region" description="Low complexity" evidence="13">
    <location>
        <begin position="581"/>
        <end position="606"/>
    </location>
</feature>
<dbReference type="GO" id="GO:0052861">
    <property type="term" value="F:endo-1,3(4)-beta-glucanase activity"/>
    <property type="evidence" value="ECO:0007669"/>
    <property type="project" value="UniProtKB-EC"/>
</dbReference>
<proteinExistence type="inferred from homology"/>
<dbReference type="EMBL" id="KN847552">
    <property type="protein sequence ID" value="KIW01851.1"/>
    <property type="molecule type" value="Genomic_DNA"/>
</dbReference>
<feature type="compositionally biased region" description="Polar residues" evidence="13">
    <location>
        <begin position="466"/>
        <end position="492"/>
    </location>
</feature>
<comment type="similarity">
    <text evidence="3">Belongs to the glycosyl hydrolase 16 family.</text>
</comment>
<keyword evidence="16" id="KW-1185">Reference proteome</keyword>
<feature type="region of interest" description="Disordered" evidence="13">
    <location>
        <begin position="439"/>
        <end position="492"/>
    </location>
</feature>
<evidence type="ECO:0000259" key="14">
    <source>
        <dbReference type="PROSITE" id="PS51762"/>
    </source>
</evidence>
<dbReference type="CDD" id="cd02181">
    <property type="entry name" value="GH16_fungal_Lam16A_glucanase"/>
    <property type="match status" value="1"/>
</dbReference>
<dbReference type="Gene3D" id="2.60.120.200">
    <property type="match status" value="1"/>
</dbReference>
<organism evidence="15 16">
    <name type="scientific">Verruconis gallopava</name>
    <dbReference type="NCBI Taxonomy" id="253628"/>
    <lineage>
        <taxon>Eukaryota</taxon>
        <taxon>Fungi</taxon>
        <taxon>Dikarya</taxon>
        <taxon>Ascomycota</taxon>
        <taxon>Pezizomycotina</taxon>
        <taxon>Dothideomycetes</taxon>
        <taxon>Pleosporomycetidae</taxon>
        <taxon>Venturiales</taxon>
        <taxon>Sympoventuriaceae</taxon>
        <taxon>Verruconis</taxon>
    </lineage>
</organism>
<evidence type="ECO:0000256" key="2">
    <source>
        <dbReference type="ARBA" id="ARBA00004370"/>
    </source>
</evidence>
<evidence type="ECO:0000256" key="7">
    <source>
        <dbReference type="ARBA" id="ARBA00023001"/>
    </source>
</evidence>
<feature type="domain" description="GH16" evidence="14">
    <location>
        <begin position="28"/>
        <end position="287"/>
    </location>
</feature>
<evidence type="ECO:0000256" key="1">
    <source>
        <dbReference type="ARBA" id="ARBA00000124"/>
    </source>
</evidence>
<dbReference type="PANTHER" id="PTHR10963">
    <property type="entry name" value="GLYCOSYL HYDROLASE-RELATED"/>
    <property type="match status" value="1"/>
</dbReference>
<dbReference type="EC" id="3.2.1.6" evidence="4"/>
<evidence type="ECO:0000256" key="9">
    <source>
        <dbReference type="ARBA" id="ARBA00023180"/>
    </source>
</evidence>
<dbReference type="Pfam" id="PF26113">
    <property type="entry name" value="GH16_XgeA"/>
    <property type="match status" value="1"/>
</dbReference>
<dbReference type="STRING" id="253628.A0A0D1XHW9"/>
<evidence type="ECO:0000256" key="13">
    <source>
        <dbReference type="SAM" id="MobiDB-lite"/>
    </source>
</evidence>
<accession>A0A0D1XHW9</accession>
<keyword evidence="5" id="KW-0732">Signal</keyword>
<evidence type="ECO:0000256" key="12">
    <source>
        <dbReference type="ARBA" id="ARBA00023326"/>
    </source>
</evidence>
<feature type="region of interest" description="Disordered" evidence="13">
    <location>
        <begin position="577"/>
        <end position="606"/>
    </location>
</feature>
<keyword evidence="12" id="KW-0624">Polysaccharide degradation</keyword>
<gene>
    <name evidence="15" type="ORF">PV09_06700</name>
</gene>
<evidence type="ECO:0000256" key="4">
    <source>
        <dbReference type="ARBA" id="ARBA00012599"/>
    </source>
</evidence>
<reference evidence="15 16" key="1">
    <citation type="submission" date="2015-01" db="EMBL/GenBank/DDBJ databases">
        <title>The Genome Sequence of Ochroconis gallopava CBS43764.</title>
        <authorList>
            <consortium name="The Broad Institute Genomics Platform"/>
            <person name="Cuomo C."/>
            <person name="de Hoog S."/>
            <person name="Gorbushina A."/>
            <person name="Stielow B."/>
            <person name="Teixiera M."/>
            <person name="Abouelleil A."/>
            <person name="Chapman S.B."/>
            <person name="Priest M."/>
            <person name="Young S.K."/>
            <person name="Wortman J."/>
            <person name="Nusbaum C."/>
            <person name="Birren B."/>
        </authorList>
    </citation>
    <scope>NUCLEOTIDE SEQUENCE [LARGE SCALE GENOMIC DNA]</scope>
    <source>
        <strain evidence="15 16">CBS 43764</strain>
    </source>
</reference>
<comment type="catalytic activity">
    <reaction evidence="1">
        <text>Endohydrolysis of (1-&gt;3)- or (1-&gt;4)-linkages in beta-D-glucans when the glucose residue whose reducing group is involved in the linkage to be hydrolyzed is itself substituted at C-3.</text>
        <dbReference type="EC" id="3.2.1.6"/>
    </reaction>
</comment>
<dbReference type="GeneID" id="27314673"/>
<dbReference type="AlphaFoldDB" id="A0A0D1XHW9"/>
<sequence>MRSNTILFGVSQFAASAAAINYKLIDSYTPSNFFSKFDFFTGDDGTGGFANYQTESGATAAGLISTGSSSVKFGADYLHTVSTTSSGRASVRLEGTTNYDKGIIVADIQHMPGNACGAWPAFWSFSNPWPYQGEIDMIEGVNFMTENKASLHTGLGTCVLTDEGSLETGTVAATDCHTLNPTTGKIENTGGCGIDSGKPNSFGTPFNAVNGGYYITQWTDDFIKVWFFERANKPATLDCDVPDVSTLGTPDMYFSGCDFGSRISNQHLVFSTNFCGSWAGAVGVYDQTYALGCPNYNLDTPDLNCRKFVAENPSAFANQYWEVNSIKVYGETTDTVSGACHASSSASVSSAPASSAPASSAPASSAPASSAPASSAPASSAPASSAPASSAPASSAPASSAPVISAPAAVSSSSSSVPPSTSSFASVSARNSSATFNFPSIRPTASSHGNGGHGHGGSITRPVPSASATKSSGTYGSSNKYEGHSTWGSNQPAGCSPVKVPFSTTLTTKIVDVCETGLTTSTLTTTVKYCPMCHENPTSPYWGFTETVKVCSTGCAPSPISVTVTIPWTATPVSGGSWNGNPWNSPAAPATTSAAPGWGVGSWSTSKTTASASPAWGASSGSASAPAAPAWGASSGSSSAAAPAWGASSGSYSAAAAPVWSASAGSSAVAGAYGAKPSGTVSWSLSNGTSTYKPVLASTNGASTTFASVVVMVAAAAAAVFML</sequence>
<dbReference type="HOGENOM" id="CLU_382709_0_0_1"/>
<dbReference type="InterPro" id="IPR000757">
    <property type="entry name" value="Beta-glucanase-like"/>
</dbReference>
<protein>
    <recommendedName>
        <fullName evidence="4">endo-1,3(4)-beta-glucanase</fullName>
        <ecNumber evidence="4">3.2.1.6</ecNumber>
    </recommendedName>
</protein>
<dbReference type="Proteomes" id="UP000053259">
    <property type="component" value="Unassembled WGS sequence"/>
</dbReference>
<comment type="subcellular location">
    <subcellularLocation>
        <location evidence="2">Membrane</location>
    </subcellularLocation>
</comment>
<evidence type="ECO:0000256" key="5">
    <source>
        <dbReference type="ARBA" id="ARBA00022729"/>
    </source>
</evidence>
<dbReference type="PROSITE" id="PS51762">
    <property type="entry name" value="GH16_2"/>
    <property type="match status" value="1"/>
</dbReference>
<evidence type="ECO:0000256" key="6">
    <source>
        <dbReference type="ARBA" id="ARBA00022801"/>
    </source>
</evidence>
<dbReference type="SUPFAM" id="SSF49899">
    <property type="entry name" value="Concanavalin A-like lectins/glucanases"/>
    <property type="match status" value="1"/>
</dbReference>
<keyword evidence="7" id="KW-0136">Cellulose degradation</keyword>
<keyword evidence="9" id="KW-0325">Glycoprotein</keyword>
<dbReference type="GO" id="GO:0030245">
    <property type="term" value="P:cellulose catabolic process"/>
    <property type="evidence" value="ECO:0007669"/>
    <property type="project" value="UniProtKB-KW"/>
</dbReference>
<evidence type="ECO:0000256" key="3">
    <source>
        <dbReference type="ARBA" id="ARBA00006865"/>
    </source>
</evidence>
<name>A0A0D1XHW9_9PEZI</name>
<dbReference type="GO" id="GO:0016020">
    <property type="term" value="C:membrane"/>
    <property type="evidence" value="ECO:0007669"/>
    <property type="project" value="UniProtKB-SubCell"/>
</dbReference>
<feature type="region of interest" description="Disordered" evidence="13">
    <location>
        <begin position="351"/>
        <end position="400"/>
    </location>
</feature>
<evidence type="ECO:0000256" key="8">
    <source>
        <dbReference type="ARBA" id="ARBA00023136"/>
    </source>
</evidence>
<keyword evidence="10" id="KW-0119">Carbohydrate metabolism</keyword>
<evidence type="ECO:0000313" key="15">
    <source>
        <dbReference type="EMBL" id="KIW01851.1"/>
    </source>
</evidence>
<dbReference type="InParanoid" id="A0A0D1XHW9"/>
<dbReference type="InterPro" id="IPR013320">
    <property type="entry name" value="ConA-like_dom_sf"/>
</dbReference>
<evidence type="ECO:0000256" key="11">
    <source>
        <dbReference type="ARBA" id="ARBA00023295"/>
    </source>
</evidence>
<keyword evidence="6" id="KW-0378">Hydrolase</keyword>
<dbReference type="RefSeq" id="XP_016211720.1">
    <property type="nucleotide sequence ID" value="XM_016360381.1"/>
</dbReference>
<evidence type="ECO:0000313" key="16">
    <source>
        <dbReference type="Proteomes" id="UP000053259"/>
    </source>
</evidence>
<dbReference type="VEuPathDB" id="FungiDB:PV09_06700"/>
<dbReference type="PANTHER" id="PTHR10963:SF58">
    <property type="entry name" value="ENDO-1,3(4)-BETA-GLUCANASE XGEA"/>
    <property type="match status" value="1"/>
</dbReference>
<keyword evidence="11" id="KW-0326">Glycosidase</keyword>
<keyword evidence="8" id="KW-0472">Membrane</keyword>
<dbReference type="InterPro" id="IPR050546">
    <property type="entry name" value="Glycosyl_Hydrlase_16"/>
</dbReference>
<dbReference type="OrthoDB" id="192832at2759"/>